<dbReference type="EMBL" id="CAJVQB010009183">
    <property type="protein sequence ID" value="CAG8727514.1"/>
    <property type="molecule type" value="Genomic_DNA"/>
</dbReference>
<proteinExistence type="predicted"/>
<comment type="caution">
    <text evidence="2">The sequence shown here is derived from an EMBL/GenBank/DDBJ whole genome shotgun (WGS) entry which is preliminary data.</text>
</comment>
<name>A0ABN7V3W0_GIGMA</name>
<dbReference type="Proteomes" id="UP000789901">
    <property type="component" value="Unassembled WGS sequence"/>
</dbReference>
<evidence type="ECO:0000313" key="3">
    <source>
        <dbReference type="Proteomes" id="UP000789901"/>
    </source>
</evidence>
<evidence type="ECO:0000256" key="1">
    <source>
        <dbReference type="SAM" id="MobiDB-lite"/>
    </source>
</evidence>
<evidence type="ECO:0000313" key="2">
    <source>
        <dbReference type="EMBL" id="CAG8727514.1"/>
    </source>
</evidence>
<reference evidence="2 3" key="1">
    <citation type="submission" date="2021-06" db="EMBL/GenBank/DDBJ databases">
        <authorList>
            <person name="Kallberg Y."/>
            <person name="Tangrot J."/>
            <person name="Rosling A."/>
        </authorList>
    </citation>
    <scope>NUCLEOTIDE SEQUENCE [LARGE SCALE GENOMIC DNA]</scope>
    <source>
        <strain evidence="2 3">120-4 pot B 10/14</strain>
    </source>
</reference>
<feature type="region of interest" description="Disordered" evidence="1">
    <location>
        <begin position="116"/>
        <end position="139"/>
    </location>
</feature>
<protein>
    <submittedName>
        <fullName evidence="2">15590_t:CDS:1</fullName>
    </submittedName>
</protein>
<organism evidence="2 3">
    <name type="scientific">Gigaspora margarita</name>
    <dbReference type="NCBI Taxonomy" id="4874"/>
    <lineage>
        <taxon>Eukaryota</taxon>
        <taxon>Fungi</taxon>
        <taxon>Fungi incertae sedis</taxon>
        <taxon>Mucoromycota</taxon>
        <taxon>Glomeromycotina</taxon>
        <taxon>Glomeromycetes</taxon>
        <taxon>Diversisporales</taxon>
        <taxon>Gigasporaceae</taxon>
        <taxon>Gigaspora</taxon>
    </lineage>
</organism>
<accession>A0ABN7V3W0</accession>
<gene>
    <name evidence="2" type="ORF">GMARGA_LOCUS14062</name>
</gene>
<keyword evidence="3" id="KW-1185">Reference proteome</keyword>
<sequence>MRWRRDTPRIIIIHYRRLDKTHKEEGVVRANALTKRKSIHEDEHKEVFEENMAKQQNKKLKVNNTGNDKENAFYNSYDALNSSMFMEYNTNINSLTWGDKVELELNALKDTTNIWNNSSTEPLDVEQEETQKPPMEGVNQEPTLNEVQQEVQTLELELMQDSVENNDQDTLSLQGNETHEVPEQVPHHAPTPDTVMDNIEISTSIEGAQSQQSVECSMENEN</sequence>
<feature type="region of interest" description="Disordered" evidence="1">
    <location>
        <begin position="168"/>
        <end position="192"/>
    </location>
</feature>
<feature type="compositionally biased region" description="Basic and acidic residues" evidence="1">
    <location>
        <begin position="177"/>
        <end position="186"/>
    </location>
</feature>